<evidence type="ECO:0000313" key="3">
    <source>
        <dbReference type="Proteomes" id="UP000752012"/>
    </source>
</evidence>
<dbReference type="GO" id="GO:0005829">
    <property type="term" value="C:cytosol"/>
    <property type="evidence" value="ECO:0007669"/>
    <property type="project" value="TreeGrafter"/>
</dbReference>
<sequence>MRKLLTVDTSTYVLSVGLYDGDETLAEYVSTKKENHSVRLMPAVRCVMEDAGVRPEELDGIAVAAGPGSYTGVRIGVTTAKSMAWALQKPLYGVSSLEALAYNGLWSSARILTFFDARRGQAFAGLYESGGGAVYQVEADSMVMLDERLTRLAEEGRPVLALSPDLDKHRELLQEKLGSLLVEAAGPVHTVKPSGVWAASRGRTAEDIHTFVPQYLRLAEAEANWQKRQSDHG</sequence>
<gene>
    <name evidence="2" type="primary">tsaB</name>
    <name evidence="2" type="ORF">HCN83_13980</name>
</gene>
<dbReference type="SUPFAM" id="SSF53067">
    <property type="entry name" value="Actin-like ATPase domain"/>
    <property type="match status" value="2"/>
</dbReference>
<dbReference type="Pfam" id="PF00814">
    <property type="entry name" value="TsaD"/>
    <property type="match status" value="1"/>
</dbReference>
<keyword evidence="3" id="KW-1185">Reference proteome</keyword>
<proteinExistence type="predicted"/>
<feature type="domain" description="Gcp-like" evidence="1">
    <location>
        <begin position="26"/>
        <end position="225"/>
    </location>
</feature>
<dbReference type="InterPro" id="IPR022496">
    <property type="entry name" value="T6A_TsaB"/>
</dbReference>
<dbReference type="CDD" id="cd24032">
    <property type="entry name" value="ASKHA_NBD_TsaB"/>
    <property type="match status" value="1"/>
</dbReference>
<evidence type="ECO:0000259" key="1">
    <source>
        <dbReference type="Pfam" id="PF00814"/>
    </source>
</evidence>
<dbReference type="Gene3D" id="3.30.420.40">
    <property type="match status" value="2"/>
</dbReference>
<organism evidence="2 3">
    <name type="scientific">Alkalicoccus luteus</name>
    <dbReference type="NCBI Taxonomy" id="1237094"/>
    <lineage>
        <taxon>Bacteria</taxon>
        <taxon>Bacillati</taxon>
        <taxon>Bacillota</taxon>
        <taxon>Bacilli</taxon>
        <taxon>Bacillales</taxon>
        <taxon>Bacillaceae</taxon>
        <taxon>Alkalicoccus</taxon>
    </lineage>
</organism>
<dbReference type="EMBL" id="JAATHJ010000027">
    <property type="protein sequence ID" value="NJP38683.1"/>
    <property type="molecule type" value="Genomic_DNA"/>
</dbReference>
<dbReference type="NCBIfam" id="TIGR03725">
    <property type="entry name" value="T6A_YeaZ"/>
    <property type="match status" value="1"/>
</dbReference>
<comment type="caution">
    <text evidence="2">The sequence shown here is derived from an EMBL/GenBank/DDBJ whole genome shotgun (WGS) entry which is preliminary data.</text>
</comment>
<evidence type="ECO:0000313" key="2">
    <source>
        <dbReference type="EMBL" id="NJP38683.1"/>
    </source>
</evidence>
<dbReference type="RefSeq" id="WP_168008413.1">
    <property type="nucleotide sequence ID" value="NZ_JAATHJ010000027.1"/>
</dbReference>
<dbReference type="InterPro" id="IPR000905">
    <property type="entry name" value="Gcp-like_dom"/>
</dbReference>
<dbReference type="AlphaFoldDB" id="A0A969PSR8"/>
<dbReference type="PANTHER" id="PTHR11735">
    <property type="entry name" value="TRNA N6-ADENOSINE THREONYLCARBAMOYLTRANSFERASE"/>
    <property type="match status" value="1"/>
</dbReference>
<dbReference type="GO" id="GO:0002949">
    <property type="term" value="P:tRNA threonylcarbamoyladenosine modification"/>
    <property type="evidence" value="ECO:0007669"/>
    <property type="project" value="InterPro"/>
</dbReference>
<reference evidence="2 3" key="1">
    <citation type="submission" date="2020-03" db="EMBL/GenBank/DDBJ databases">
        <title>Assessment of the enzymatic potential of alkaline-tolerant lipase obtained from Bacillus luteus H11 (technogenic soil) for the bioremediation of saline soils contaminated with petroleum substances.</title>
        <authorList>
            <person name="Kalwasinska A."/>
        </authorList>
    </citation>
    <scope>NUCLEOTIDE SEQUENCE [LARGE SCALE GENOMIC DNA]</scope>
    <source>
        <strain evidence="2 3">H11</strain>
    </source>
</reference>
<dbReference type="Proteomes" id="UP000752012">
    <property type="component" value="Unassembled WGS sequence"/>
</dbReference>
<accession>A0A969PSR8</accession>
<dbReference type="InterPro" id="IPR043129">
    <property type="entry name" value="ATPase_NBD"/>
</dbReference>
<name>A0A969PSR8_9BACI</name>
<dbReference type="PANTHER" id="PTHR11735:SF11">
    <property type="entry name" value="TRNA THREONYLCARBAMOYLADENOSINE BIOSYNTHESIS PROTEIN TSAB"/>
    <property type="match status" value="1"/>
</dbReference>
<protein>
    <submittedName>
        <fullName evidence="2">tRNA (Adenosine(37)-N6)-threonylcarbamoyltransferase complex dimerization subunit type 1 TsaB</fullName>
    </submittedName>
</protein>